<dbReference type="AlphaFoldDB" id="A0A812SCI8"/>
<name>A0A812SCI8_SYMPI</name>
<reference evidence="1" key="1">
    <citation type="submission" date="2021-02" db="EMBL/GenBank/DDBJ databases">
        <authorList>
            <person name="Dougan E. K."/>
            <person name="Rhodes N."/>
            <person name="Thang M."/>
            <person name="Chan C."/>
        </authorList>
    </citation>
    <scope>NUCLEOTIDE SEQUENCE</scope>
</reference>
<dbReference type="EMBL" id="CAJNIZ010023381">
    <property type="protein sequence ID" value="CAE7468609.1"/>
    <property type="molecule type" value="Genomic_DNA"/>
</dbReference>
<dbReference type="OrthoDB" id="429380at2759"/>
<evidence type="ECO:0000313" key="1">
    <source>
        <dbReference type="EMBL" id="CAE7468609.1"/>
    </source>
</evidence>
<dbReference type="InterPro" id="IPR012668">
    <property type="entry name" value="CHP02466"/>
</dbReference>
<proteinExistence type="predicted"/>
<keyword evidence="2" id="KW-1185">Reference proteome</keyword>
<gene>
    <name evidence="1" type="ORF">SPIL2461_LOCUS11823</name>
</gene>
<dbReference type="Pfam" id="PF13759">
    <property type="entry name" value="2OG-FeII_Oxy_5"/>
    <property type="match status" value="1"/>
</dbReference>
<dbReference type="Gene3D" id="2.60.120.620">
    <property type="entry name" value="q2cbj1_9rhob like domain"/>
    <property type="match status" value="1"/>
</dbReference>
<comment type="caution">
    <text evidence="1">The sequence shown here is derived from an EMBL/GenBank/DDBJ whole genome shotgun (WGS) entry which is preliminary data.</text>
</comment>
<organism evidence="1 2">
    <name type="scientific">Symbiodinium pilosum</name>
    <name type="common">Dinoflagellate</name>
    <dbReference type="NCBI Taxonomy" id="2952"/>
    <lineage>
        <taxon>Eukaryota</taxon>
        <taxon>Sar</taxon>
        <taxon>Alveolata</taxon>
        <taxon>Dinophyceae</taxon>
        <taxon>Suessiales</taxon>
        <taxon>Symbiodiniaceae</taxon>
        <taxon>Symbiodinium</taxon>
    </lineage>
</organism>
<sequence>MPLPAAEASAAIAAAATAASAFAENVALGELALQGKPAQPAPDPGCWQDGYSAELCCRDPPVTDCWDAVFTRQRCCAQATKPQATGEPHLSAEVAAVVAAAAARNVQAGEHQELPPKKELSEANEQQVFLRQEAQRRWPAYFNRAHETLNAAQGSSPGQPSSKPDPVQLYHLLYESINQVVGGLALAADASQSDAELNSAFLNAAVLLARLARASRGTPLEHEDFSAQASAAAALGCRHPGSAQCNLTESLRRLEMPPEIGIDWLREALREMNASQEERVEHLQRYQRTWLKYSQNPAKALWRPAGPDGHQGGRTNTYNPLETGQLRQSVRGSGSIWQLFPTYIMAREIGHAFSSSREADSCVACQQLTSIVLQKYQQFRDTGFAQNSRQDDVNNAFFNWQLTHDAEQEEDGSAVWPELYRDSKDFQELKALVKLSSLEYLQQIYSATLSDADLAQLELSIWASVTPPSIGAEDKTMGLAFHDHPLALLSGVFYAEAGGELVADRTPTVFADPRGTTAFRYTRMRSDDGEATLEPTAPFHRLAYAHPRNGLSLVFPSWLVHGVAQHRGPKDRVVFAYNLHSLPGTTLASWAKTTL</sequence>
<dbReference type="Proteomes" id="UP000649617">
    <property type="component" value="Unassembled WGS sequence"/>
</dbReference>
<protein>
    <submittedName>
        <fullName evidence="1">Uncharacterized protein</fullName>
    </submittedName>
</protein>
<accession>A0A812SCI8</accession>
<evidence type="ECO:0000313" key="2">
    <source>
        <dbReference type="Proteomes" id="UP000649617"/>
    </source>
</evidence>